<dbReference type="RefSeq" id="WP_144646073.1">
    <property type="nucleotide sequence ID" value="NZ_BNAX01000045.1"/>
</dbReference>
<name>A0A557ZP00_9PSEU</name>
<gene>
    <name evidence="8" type="ORF">FNH06_38715</name>
</gene>
<keyword evidence="2" id="KW-0813">Transport</keyword>
<evidence type="ECO:0000256" key="1">
    <source>
        <dbReference type="ARBA" id="ARBA00001927"/>
    </source>
</evidence>
<evidence type="ECO:0000256" key="7">
    <source>
        <dbReference type="ARBA" id="ARBA00023291"/>
    </source>
</evidence>
<sequence>MRIKADVVKCQGYGNCVGVDAKHFDLDDDGLVVVLDEVVDPSEMETVDAAIRSCPVSAIWRAGADA</sequence>
<dbReference type="InterPro" id="IPR051269">
    <property type="entry name" value="Fe-S_cluster_ET"/>
</dbReference>
<dbReference type="Proteomes" id="UP000318578">
    <property type="component" value="Unassembled WGS sequence"/>
</dbReference>
<keyword evidence="9" id="KW-1185">Reference proteome</keyword>
<dbReference type="Pfam" id="PF13459">
    <property type="entry name" value="Fer4_15"/>
    <property type="match status" value="1"/>
</dbReference>
<dbReference type="Gene3D" id="3.30.70.20">
    <property type="match status" value="1"/>
</dbReference>
<dbReference type="PANTHER" id="PTHR36923">
    <property type="entry name" value="FERREDOXIN"/>
    <property type="match status" value="1"/>
</dbReference>
<dbReference type="GO" id="GO:0051538">
    <property type="term" value="F:3 iron, 4 sulfur cluster binding"/>
    <property type="evidence" value="ECO:0007669"/>
    <property type="project" value="UniProtKB-KW"/>
</dbReference>
<evidence type="ECO:0000256" key="3">
    <source>
        <dbReference type="ARBA" id="ARBA00022723"/>
    </source>
</evidence>
<organism evidence="8 9">
    <name type="scientific">Amycolatopsis acidiphila</name>
    <dbReference type="NCBI Taxonomy" id="715473"/>
    <lineage>
        <taxon>Bacteria</taxon>
        <taxon>Bacillati</taxon>
        <taxon>Actinomycetota</taxon>
        <taxon>Actinomycetes</taxon>
        <taxon>Pseudonocardiales</taxon>
        <taxon>Pseudonocardiaceae</taxon>
        <taxon>Amycolatopsis</taxon>
    </lineage>
</organism>
<comment type="caution">
    <text evidence="8">The sequence shown here is derived from an EMBL/GenBank/DDBJ whole genome shotgun (WGS) entry which is preliminary data.</text>
</comment>
<protein>
    <submittedName>
        <fullName evidence="8">Ferredoxin</fullName>
    </submittedName>
</protein>
<dbReference type="AlphaFoldDB" id="A0A557ZP00"/>
<keyword evidence="3" id="KW-0479">Metal-binding</keyword>
<evidence type="ECO:0000313" key="8">
    <source>
        <dbReference type="EMBL" id="TVT13747.1"/>
    </source>
</evidence>
<evidence type="ECO:0000256" key="2">
    <source>
        <dbReference type="ARBA" id="ARBA00022448"/>
    </source>
</evidence>
<evidence type="ECO:0000256" key="5">
    <source>
        <dbReference type="ARBA" id="ARBA00023004"/>
    </source>
</evidence>
<keyword evidence="6" id="KW-0411">Iron-sulfur</keyword>
<comment type="cofactor">
    <cofactor evidence="1">
        <name>[3Fe-4S] cluster</name>
        <dbReference type="ChEBI" id="CHEBI:21137"/>
    </cofactor>
</comment>
<evidence type="ECO:0000256" key="6">
    <source>
        <dbReference type="ARBA" id="ARBA00023014"/>
    </source>
</evidence>
<dbReference type="EMBL" id="VJZA01000155">
    <property type="protein sequence ID" value="TVT13747.1"/>
    <property type="molecule type" value="Genomic_DNA"/>
</dbReference>
<evidence type="ECO:0000256" key="4">
    <source>
        <dbReference type="ARBA" id="ARBA00022982"/>
    </source>
</evidence>
<dbReference type="SUPFAM" id="SSF54862">
    <property type="entry name" value="4Fe-4S ferredoxins"/>
    <property type="match status" value="1"/>
</dbReference>
<proteinExistence type="predicted"/>
<dbReference type="PANTHER" id="PTHR36923:SF3">
    <property type="entry name" value="FERREDOXIN"/>
    <property type="match status" value="1"/>
</dbReference>
<keyword evidence="4" id="KW-0249">Electron transport</keyword>
<evidence type="ECO:0000313" key="9">
    <source>
        <dbReference type="Proteomes" id="UP000318578"/>
    </source>
</evidence>
<reference evidence="8 9" key="1">
    <citation type="submission" date="2019-07" db="EMBL/GenBank/DDBJ databases">
        <title>New species of Amycolatopsis and Streptomyces.</title>
        <authorList>
            <person name="Duangmal K."/>
            <person name="Teo W.F.A."/>
            <person name="Lipun K."/>
        </authorList>
    </citation>
    <scope>NUCLEOTIDE SEQUENCE [LARGE SCALE GENOMIC DNA]</scope>
    <source>
        <strain evidence="8 9">JCM 30562</strain>
    </source>
</reference>
<keyword evidence="5" id="KW-0408">Iron</keyword>
<dbReference type="GO" id="GO:0046872">
    <property type="term" value="F:metal ion binding"/>
    <property type="evidence" value="ECO:0007669"/>
    <property type="project" value="UniProtKB-KW"/>
</dbReference>
<keyword evidence="7" id="KW-0003">3Fe-4S</keyword>
<accession>A0A557ZP00</accession>